<evidence type="ECO:0000259" key="1">
    <source>
        <dbReference type="Pfam" id="PF00149"/>
    </source>
</evidence>
<evidence type="ECO:0000313" key="2">
    <source>
        <dbReference type="EMBL" id="MBB6328336.1"/>
    </source>
</evidence>
<gene>
    <name evidence="2" type="ORF">FHS59_003979</name>
</gene>
<dbReference type="SUPFAM" id="SSF56300">
    <property type="entry name" value="Metallo-dependent phosphatases"/>
    <property type="match status" value="1"/>
</dbReference>
<name>A0A841MWB1_9BACT</name>
<keyword evidence="3" id="KW-1185">Reference proteome</keyword>
<dbReference type="EMBL" id="JACIJO010000003">
    <property type="protein sequence ID" value="MBB6328336.1"/>
    <property type="molecule type" value="Genomic_DNA"/>
</dbReference>
<dbReference type="InterPro" id="IPR004843">
    <property type="entry name" value="Calcineurin-like_PHP"/>
</dbReference>
<dbReference type="NCBIfam" id="TIGR04123">
    <property type="entry name" value="P_estr_lig_assc"/>
    <property type="match status" value="1"/>
</dbReference>
<dbReference type="Pfam" id="PF00149">
    <property type="entry name" value="Metallophos"/>
    <property type="match status" value="1"/>
</dbReference>
<accession>A0A841MWB1</accession>
<dbReference type="RefSeq" id="WP_184497250.1">
    <property type="nucleotide sequence ID" value="NZ_JACIJO010000003.1"/>
</dbReference>
<feature type="domain" description="Calcineurin-like phosphoesterase" evidence="1">
    <location>
        <begin position="32"/>
        <end position="152"/>
    </location>
</feature>
<evidence type="ECO:0000313" key="3">
    <source>
        <dbReference type="Proteomes" id="UP000588604"/>
    </source>
</evidence>
<dbReference type="PANTHER" id="PTHR39323">
    <property type="entry name" value="BLR1149 PROTEIN"/>
    <property type="match status" value="1"/>
</dbReference>
<dbReference type="InterPro" id="IPR026336">
    <property type="entry name" value="PdeM-like"/>
</dbReference>
<dbReference type="Gene3D" id="3.60.21.10">
    <property type="match status" value="1"/>
</dbReference>
<dbReference type="PIRSF" id="PIRSF000887">
    <property type="entry name" value="Pesterase_MJ0037"/>
    <property type="match status" value="1"/>
</dbReference>
<dbReference type="AlphaFoldDB" id="A0A841MWB1"/>
<dbReference type="GO" id="GO:0016787">
    <property type="term" value="F:hydrolase activity"/>
    <property type="evidence" value="ECO:0007669"/>
    <property type="project" value="InterPro"/>
</dbReference>
<dbReference type="InterPro" id="IPR024173">
    <property type="entry name" value="Pesterase_MJ0037-like"/>
</dbReference>
<sequence length="219" mass="24898">MEVPISQIIFQQTLLVLLKEKAVWVPSLQSIFIADLHFGKAAHFRKSGIPIPEPIHQVDLLNLDYLITNYSPQNVYFLGDLFHSDWNGQWNVLNEFLSTFTDVTFHLVLGNHDILPPLHYKEAVFQIHKSPIEIGNLILSHEPLEEIAEDRINLCGHIHPGIRLVGKARQSIRLSCFHYKPNQLILPAFGRFTGLALVKPKSTDQVFGITNEKVIPILS</sequence>
<protein>
    <submittedName>
        <fullName evidence="2">DNA ligase-associated metallophosphoesterase</fullName>
    </submittedName>
</protein>
<reference evidence="2 3" key="1">
    <citation type="submission" date="2020-08" db="EMBL/GenBank/DDBJ databases">
        <title>Genomic Encyclopedia of Type Strains, Phase IV (KMG-IV): sequencing the most valuable type-strain genomes for metagenomic binning, comparative biology and taxonomic classification.</title>
        <authorList>
            <person name="Goeker M."/>
        </authorList>
    </citation>
    <scope>NUCLEOTIDE SEQUENCE [LARGE SCALE GENOMIC DNA]</scope>
    <source>
        <strain evidence="2 3">DSM 102044</strain>
    </source>
</reference>
<dbReference type="Proteomes" id="UP000588604">
    <property type="component" value="Unassembled WGS sequence"/>
</dbReference>
<proteinExistence type="predicted"/>
<dbReference type="InterPro" id="IPR029052">
    <property type="entry name" value="Metallo-depent_PP-like"/>
</dbReference>
<comment type="caution">
    <text evidence="2">The sequence shown here is derived from an EMBL/GenBank/DDBJ whole genome shotgun (WGS) entry which is preliminary data.</text>
</comment>
<keyword evidence="2" id="KW-0436">Ligase</keyword>
<organism evidence="2 3">
    <name type="scientific">Algoriphagus iocasae</name>
    <dbReference type="NCBI Taxonomy" id="1836499"/>
    <lineage>
        <taxon>Bacteria</taxon>
        <taxon>Pseudomonadati</taxon>
        <taxon>Bacteroidota</taxon>
        <taxon>Cytophagia</taxon>
        <taxon>Cytophagales</taxon>
        <taxon>Cyclobacteriaceae</taxon>
        <taxon>Algoriphagus</taxon>
    </lineage>
</organism>
<dbReference type="PANTHER" id="PTHR39323:SF1">
    <property type="entry name" value="BLR1149 PROTEIN"/>
    <property type="match status" value="1"/>
</dbReference>
<dbReference type="GO" id="GO:0016874">
    <property type="term" value="F:ligase activity"/>
    <property type="evidence" value="ECO:0007669"/>
    <property type="project" value="UniProtKB-KW"/>
</dbReference>